<dbReference type="InterPro" id="IPR011032">
    <property type="entry name" value="GroES-like_sf"/>
</dbReference>
<dbReference type="InterPro" id="IPR020843">
    <property type="entry name" value="ER"/>
</dbReference>
<organism evidence="2 3">
    <name type="scientific">Thalassospira lohafexi</name>
    <dbReference type="NCBI Taxonomy" id="744227"/>
    <lineage>
        <taxon>Bacteria</taxon>
        <taxon>Pseudomonadati</taxon>
        <taxon>Pseudomonadota</taxon>
        <taxon>Alphaproteobacteria</taxon>
        <taxon>Rhodospirillales</taxon>
        <taxon>Thalassospiraceae</taxon>
        <taxon>Thalassospira</taxon>
    </lineage>
</organism>
<dbReference type="CDD" id="cd08241">
    <property type="entry name" value="QOR1"/>
    <property type="match status" value="1"/>
</dbReference>
<comment type="caution">
    <text evidence="2">The sequence shown here is derived from an EMBL/GenBank/DDBJ whole genome shotgun (WGS) entry which is preliminary data.</text>
</comment>
<proteinExistence type="predicted"/>
<dbReference type="PANTHER" id="PTHR43677">
    <property type="entry name" value="SHORT-CHAIN DEHYDROGENASE/REDUCTASE"/>
    <property type="match status" value="1"/>
</dbReference>
<dbReference type="PANTHER" id="PTHR43677:SF4">
    <property type="entry name" value="QUINONE OXIDOREDUCTASE-LIKE PROTEIN 2"/>
    <property type="match status" value="1"/>
</dbReference>
<dbReference type="SMART" id="SM00829">
    <property type="entry name" value="PKS_ER"/>
    <property type="match status" value="1"/>
</dbReference>
<feature type="domain" description="Enoyl reductase (ER)" evidence="1">
    <location>
        <begin position="10"/>
        <end position="328"/>
    </location>
</feature>
<evidence type="ECO:0000313" key="2">
    <source>
        <dbReference type="EMBL" id="PKR56494.1"/>
    </source>
</evidence>
<evidence type="ECO:0000313" key="3">
    <source>
        <dbReference type="Proteomes" id="UP000233332"/>
    </source>
</evidence>
<evidence type="ECO:0000259" key="1">
    <source>
        <dbReference type="SMART" id="SM00829"/>
    </source>
</evidence>
<keyword evidence="3" id="KW-1185">Reference proteome</keyword>
<dbReference type="AlphaFoldDB" id="A0A2N3L103"/>
<accession>A0A2N3L103</accession>
<dbReference type="SUPFAM" id="SSF50129">
    <property type="entry name" value="GroES-like"/>
    <property type="match status" value="1"/>
</dbReference>
<dbReference type="InterPro" id="IPR013149">
    <property type="entry name" value="ADH-like_C"/>
</dbReference>
<gene>
    <name evidence="2" type="ORF">COO92_20645</name>
</gene>
<dbReference type="RefSeq" id="WP_101304836.1">
    <property type="nucleotide sequence ID" value="NZ_NXGX01000012.1"/>
</dbReference>
<dbReference type="InterPro" id="IPR013154">
    <property type="entry name" value="ADH-like_N"/>
</dbReference>
<reference evidence="2 3" key="1">
    <citation type="submission" date="2017-09" db="EMBL/GenBank/DDBJ databases">
        <title>Biodiversity and function of Thalassospira species in the particle-attached aromatic-hydrocarbon-degrading consortia from the surface seawater of the China South Sea.</title>
        <authorList>
            <person name="Dong C."/>
            <person name="Lai Q."/>
            <person name="Shao Z."/>
        </authorList>
    </citation>
    <scope>NUCLEOTIDE SEQUENCE [LARGE SCALE GENOMIC DNA]</scope>
    <source>
        <strain evidence="2 3">139Z-12</strain>
    </source>
</reference>
<dbReference type="Proteomes" id="UP000233332">
    <property type="component" value="Unassembled WGS sequence"/>
</dbReference>
<dbReference type="Pfam" id="PF08240">
    <property type="entry name" value="ADH_N"/>
    <property type="match status" value="1"/>
</dbReference>
<dbReference type="InterPro" id="IPR036291">
    <property type="entry name" value="NAD(P)-bd_dom_sf"/>
</dbReference>
<dbReference type="GO" id="GO:0016491">
    <property type="term" value="F:oxidoreductase activity"/>
    <property type="evidence" value="ECO:0007669"/>
    <property type="project" value="InterPro"/>
</dbReference>
<name>A0A2N3L103_9PROT</name>
<dbReference type="Gene3D" id="3.40.50.720">
    <property type="entry name" value="NAD(P)-binding Rossmann-like Domain"/>
    <property type="match status" value="1"/>
</dbReference>
<sequence length="333" mass="34977">MKAWICTAFGEEPQLIEHPDPVAAPNAVVIEVAACGVNFADSLILQGTYQKRPTGAFSPGFEVSGTVMEIGDDVRGIAVGDRVMALPDWGGYATRLMVDASLVMPLPDEVSFDASAAFQIAYGTSWFGLKYRANVQPGEIVLVHGAAGGVGLTAVECAKLLGATVIATAGGAEKCQIARDHGADYVIDYKTQSIRDRVRDIVAGLNRPPGMQDGVDVVYDPVGGDVFDQSLRCVAPGARILLIGFASGTVPQIPANILLVKNVAAMGFYFGAYLLQNPDIARAGMAELVAMLSAGKITPMISRRYPLSDAMQALAAIADRTATGKLVITCQDA</sequence>
<dbReference type="EMBL" id="NXGX01000012">
    <property type="protein sequence ID" value="PKR56494.1"/>
    <property type="molecule type" value="Genomic_DNA"/>
</dbReference>
<dbReference type="Pfam" id="PF00107">
    <property type="entry name" value="ADH_zinc_N"/>
    <property type="match status" value="1"/>
</dbReference>
<dbReference type="InterPro" id="IPR051397">
    <property type="entry name" value="Zn-ADH-like_protein"/>
</dbReference>
<protein>
    <submittedName>
        <fullName evidence="2">Zinc-binding dehydrogenase</fullName>
    </submittedName>
</protein>
<dbReference type="Gene3D" id="3.90.180.10">
    <property type="entry name" value="Medium-chain alcohol dehydrogenases, catalytic domain"/>
    <property type="match status" value="1"/>
</dbReference>
<dbReference type="SUPFAM" id="SSF51735">
    <property type="entry name" value="NAD(P)-binding Rossmann-fold domains"/>
    <property type="match status" value="1"/>
</dbReference>